<name>A0ABV8GXN3_9BACI</name>
<sequence>MNLPKAKGEESTMEKLIYLYGIIPAENEASPLPRLKGLDEVSDVYRLSFDEIDAVVCELDPEEYGEKELEKKTNDAKWLHQKAFHHHEALMKLYENNPIIPMKFCTIYANLESLKTTINQHKQRMMELLEDIADKEEWILKIYCETDKVKESVAGYNETIEAKKEEIAAMSPGRQYLEKRKLGQLIDQEADKEKQAFSEKIHDDLAALSIDTEVKKIWNKDVTRRTDEMCWNSVYMLEKSAVDNFLSAFKEKQKKWEDAGWHMEVTGPWPSYHFAKIS</sequence>
<comment type="subcellular location">
    <subcellularLocation>
        <location evidence="2">Gas vesicle</location>
    </subcellularLocation>
</comment>
<dbReference type="EMBL" id="JBHSAO010000004">
    <property type="protein sequence ID" value="MFC4023548.1"/>
    <property type="molecule type" value="Genomic_DNA"/>
</dbReference>
<organism evidence="4 5">
    <name type="scientific">Oceanobacillus longus</name>
    <dbReference type="NCBI Taxonomy" id="930120"/>
    <lineage>
        <taxon>Bacteria</taxon>
        <taxon>Bacillati</taxon>
        <taxon>Bacillota</taxon>
        <taxon>Bacilli</taxon>
        <taxon>Bacillales</taxon>
        <taxon>Bacillaceae</taxon>
        <taxon>Oceanobacillus</taxon>
    </lineage>
</organism>
<comment type="similarity">
    <text evidence="3">Belongs to the gas vesicle GvpF/GvpL family.</text>
</comment>
<dbReference type="PANTHER" id="PTHR36852">
    <property type="entry name" value="PROTEIN GVPL 2"/>
    <property type="match status" value="1"/>
</dbReference>
<comment type="caution">
    <text evidence="4">The sequence shown here is derived from an EMBL/GenBank/DDBJ whole genome shotgun (WGS) entry which is preliminary data.</text>
</comment>
<evidence type="ECO:0000256" key="2">
    <source>
        <dbReference type="ARBA" id="ARBA00035108"/>
    </source>
</evidence>
<protein>
    <submittedName>
        <fullName evidence="4">GvpL/GvpF family gas vesicle protein</fullName>
    </submittedName>
</protein>
<reference evidence="5" key="1">
    <citation type="journal article" date="2019" name="Int. J. Syst. Evol. Microbiol.">
        <title>The Global Catalogue of Microorganisms (GCM) 10K type strain sequencing project: providing services to taxonomists for standard genome sequencing and annotation.</title>
        <authorList>
            <consortium name="The Broad Institute Genomics Platform"/>
            <consortium name="The Broad Institute Genome Sequencing Center for Infectious Disease"/>
            <person name="Wu L."/>
            <person name="Ma J."/>
        </authorList>
    </citation>
    <scope>NUCLEOTIDE SEQUENCE [LARGE SCALE GENOMIC DNA]</scope>
    <source>
        <strain evidence="5">IBRC-M 10703</strain>
    </source>
</reference>
<evidence type="ECO:0000313" key="4">
    <source>
        <dbReference type="EMBL" id="MFC4023548.1"/>
    </source>
</evidence>
<keyword evidence="1" id="KW-0304">Gas vesicle</keyword>
<evidence type="ECO:0000256" key="3">
    <source>
        <dbReference type="ARBA" id="ARBA00035643"/>
    </source>
</evidence>
<evidence type="ECO:0000313" key="5">
    <source>
        <dbReference type="Proteomes" id="UP001595772"/>
    </source>
</evidence>
<dbReference type="InterPro" id="IPR009430">
    <property type="entry name" value="GvpL/GvpF"/>
</dbReference>
<proteinExistence type="inferred from homology"/>
<evidence type="ECO:0000256" key="1">
    <source>
        <dbReference type="ARBA" id="ARBA00022987"/>
    </source>
</evidence>
<dbReference type="RefSeq" id="WP_379496052.1">
    <property type="nucleotide sequence ID" value="NZ_JBHSAO010000004.1"/>
</dbReference>
<dbReference type="Proteomes" id="UP001595772">
    <property type="component" value="Unassembled WGS sequence"/>
</dbReference>
<dbReference type="PANTHER" id="PTHR36852:SF1">
    <property type="entry name" value="PROTEIN GVPL 2"/>
    <property type="match status" value="1"/>
</dbReference>
<dbReference type="Pfam" id="PF06386">
    <property type="entry name" value="GvpL_GvpF"/>
    <property type="match status" value="1"/>
</dbReference>
<gene>
    <name evidence="4" type="ORF">ACFOUV_06900</name>
</gene>
<keyword evidence="5" id="KW-1185">Reference proteome</keyword>
<accession>A0ABV8GXN3</accession>